<dbReference type="Pfam" id="PF04965">
    <property type="entry name" value="GPW_gp25"/>
    <property type="match status" value="1"/>
</dbReference>
<dbReference type="OrthoDB" id="119583at2"/>
<dbReference type="RefSeq" id="WP_100923242.1">
    <property type="nucleotide sequence ID" value="NZ_CP020372.1"/>
</dbReference>
<proteinExistence type="predicted"/>
<dbReference type="InterPro" id="IPR007048">
    <property type="entry name" value="IraD/Gp25-like"/>
</dbReference>
<organism evidence="3 4">
    <name type="scientific">Candidatus Thiodictyon syntrophicum</name>
    <dbReference type="NCBI Taxonomy" id="1166950"/>
    <lineage>
        <taxon>Bacteria</taxon>
        <taxon>Pseudomonadati</taxon>
        <taxon>Pseudomonadota</taxon>
        <taxon>Gammaproteobacteria</taxon>
        <taxon>Chromatiales</taxon>
        <taxon>Chromatiaceae</taxon>
        <taxon>Thiodictyon</taxon>
    </lineage>
</organism>
<evidence type="ECO:0000256" key="1">
    <source>
        <dbReference type="SAM" id="MobiDB-lite"/>
    </source>
</evidence>
<dbReference type="PANTHER" id="PTHR38595">
    <property type="entry name" value="CYTOPLASMIC PROTEIN-RELATED"/>
    <property type="match status" value="1"/>
</dbReference>
<name>A0A2K8UKE5_9GAMM</name>
<evidence type="ECO:0000313" key="4">
    <source>
        <dbReference type="Proteomes" id="UP000232638"/>
    </source>
</evidence>
<evidence type="ECO:0000259" key="2">
    <source>
        <dbReference type="Pfam" id="PF04965"/>
    </source>
</evidence>
<dbReference type="Proteomes" id="UP000232638">
    <property type="component" value="Plasmid pTs485"/>
</dbReference>
<keyword evidence="4" id="KW-1185">Reference proteome</keyword>
<keyword evidence="3" id="KW-0614">Plasmid</keyword>
<gene>
    <name evidence="3" type="ORF">THSYN_32565</name>
</gene>
<evidence type="ECO:0000313" key="3">
    <source>
        <dbReference type="EMBL" id="AUB85631.1"/>
    </source>
</evidence>
<dbReference type="InterPro" id="IPR053176">
    <property type="entry name" value="T6SS_TssE1-like"/>
</dbReference>
<sequence>MAELIHRERLQPSLLDRLTDDEPGNPRESREQRDFSLSRLRETVLRDLAWLLNTTNLAAAQDLSAYPEVSGSVLNFGIPDLSGTTLSGTDPAALERTLRQAITDFEPRLIRHTLNVRLEVNEGQMTHHAMTFLIEGDLWAQPVPLRIYLKTEIDLEMGDVTVSPYTG</sequence>
<feature type="domain" description="IraD/Gp25-like" evidence="2">
    <location>
        <begin position="39"/>
        <end position="142"/>
    </location>
</feature>
<dbReference type="PANTHER" id="PTHR38595:SF1">
    <property type="entry name" value="TYPE VI SECRETION SYSTEM COMPONENT TSSE1"/>
    <property type="match status" value="1"/>
</dbReference>
<accession>A0A2K8UKE5</accession>
<feature type="compositionally biased region" description="Basic and acidic residues" evidence="1">
    <location>
        <begin position="17"/>
        <end position="34"/>
    </location>
</feature>
<feature type="region of interest" description="Disordered" evidence="1">
    <location>
        <begin position="13"/>
        <end position="34"/>
    </location>
</feature>
<geneLocation type="plasmid" evidence="4">
    <name>pts485</name>
</geneLocation>
<dbReference type="EMBL" id="CP020372">
    <property type="protein sequence ID" value="AUB85631.1"/>
    <property type="molecule type" value="Genomic_DNA"/>
</dbReference>
<dbReference type="AlphaFoldDB" id="A0A2K8UKE5"/>
<reference evidence="3 4" key="1">
    <citation type="submission" date="2017-03" db="EMBL/GenBank/DDBJ databases">
        <title>Complete genome sequence of Candidatus 'Thiodictyon syntrophicum' sp. nov. strain Cad16T, a photolithoautotroph purple sulfur bacterium isolated from an alpine meromictic lake.</title>
        <authorList>
            <person name="Luedin S.M."/>
            <person name="Pothier J.F."/>
            <person name="Danza F."/>
            <person name="Storelli N."/>
            <person name="Wittwer M."/>
            <person name="Tonolla M."/>
        </authorList>
    </citation>
    <scope>NUCLEOTIDE SEQUENCE [LARGE SCALE GENOMIC DNA]</scope>
    <source>
        <strain evidence="3 4">Cad16T</strain>
        <plasmid evidence="4">Plasmid pts485</plasmid>
    </source>
</reference>
<dbReference type="InterPro" id="IPR017737">
    <property type="entry name" value="TssE1-like"/>
</dbReference>
<dbReference type="NCBIfam" id="TIGR03357">
    <property type="entry name" value="VI_zyme"/>
    <property type="match status" value="1"/>
</dbReference>
<dbReference type="SUPFAM" id="SSF160719">
    <property type="entry name" value="gpW/gp25-like"/>
    <property type="match status" value="1"/>
</dbReference>
<dbReference type="KEGG" id="tsy:THSYN_32565"/>
<protein>
    <submittedName>
        <fullName evidence="3">Type VI secretion system lysozyme</fullName>
    </submittedName>
</protein>